<dbReference type="KEGG" id="manq:L1994_10630"/>
<dbReference type="RefSeq" id="WP_278099415.1">
    <property type="nucleotide sequence ID" value="NZ_CP091092.1"/>
</dbReference>
<sequence length="270" mass="29897">MIKNKALKSILFSSAIVFLLILGAVITAGCTGNSGEDNKTPLPTPLQTEEQEIKDEKTIEITPDETPERFDEAKYKNISGTGNKTTELYLPKGVSLFKMIQDSPVKSQVSITTIKDGISINNVYNKSASKNSMDGTGYYWTYAFSLEDDANATIEVETEGNWTLSFSFPQMINGIVPQTFTGAANKATPFFQINEGDYNFTIKTENSEFVSVTLMDYYGNSVMDDNRQMPLSFHNGGSYENTINTTIKESCNYLLNVICDGDWTVSVEEA</sequence>
<reference evidence="1" key="1">
    <citation type="submission" date="2022-01" db="EMBL/GenBank/DDBJ databases">
        <title>Complete genome of Methanomicrobium antiquum DSM 21220.</title>
        <authorList>
            <person name="Chen S.-C."/>
            <person name="You Y.-T."/>
            <person name="Zhou Y.-Z."/>
            <person name="Lai M.-C."/>
        </authorList>
    </citation>
    <scope>NUCLEOTIDE SEQUENCE</scope>
    <source>
        <strain evidence="1">DSM 21220</strain>
    </source>
</reference>
<proteinExistence type="predicted"/>
<dbReference type="EMBL" id="CP091092">
    <property type="protein sequence ID" value="WFN36580.1"/>
    <property type="molecule type" value="Genomic_DNA"/>
</dbReference>
<dbReference type="GeneID" id="79950858"/>
<dbReference type="PROSITE" id="PS51257">
    <property type="entry name" value="PROKAR_LIPOPROTEIN"/>
    <property type="match status" value="1"/>
</dbReference>
<evidence type="ECO:0000313" key="1">
    <source>
        <dbReference type="EMBL" id="WFN36580.1"/>
    </source>
</evidence>
<dbReference type="Proteomes" id="UP001218895">
    <property type="component" value="Chromosome"/>
</dbReference>
<name>A0AAF0JMI6_9EURY</name>
<accession>A0AAF0JMI6</accession>
<evidence type="ECO:0000313" key="2">
    <source>
        <dbReference type="Proteomes" id="UP001218895"/>
    </source>
</evidence>
<gene>
    <name evidence="1" type="ORF">L1994_10630</name>
</gene>
<dbReference type="AlphaFoldDB" id="A0AAF0JMI6"/>
<organism evidence="1 2">
    <name type="scientific">Methanomicrobium antiquum</name>
    <dbReference type="NCBI Taxonomy" id="487686"/>
    <lineage>
        <taxon>Archaea</taxon>
        <taxon>Methanobacteriati</taxon>
        <taxon>Methanobacteriota</taxon>
        <taxon>Stenosarchaea group</taxon>
        <taxon>Methanomicrobia</taxon>
        <taxon>Methanomicrobiales</taxon>
        <taxon>Methanomicrobiaceae</taxon>
        <taxon>Methanomicrobium</taxon>
    </lineage>
</organism>
<protein>
    <submittedName>
        <fullName evidence="1">Uncharacterized protein</fullName>
    </submittedName>
</protein>
<keyword evidence="2" id="KW-1185">Reference proteome</keyword>